<dbReference type="InterPro" id="IPR016181">
    <property type="entry name" value="Acyl_CoA_acyltransferase"/>
</dbReference>
<proteinExistence type="predicted"/>
<evidence type="ECO:0000313" key="4">
    <source>
        <dbReference type="EMBL" id="MFC6005508.1"/>
    </source>
</evidence>
<organism evidence="4 5">
    <name type="scientific">Angustibacter luteus</name>
    <dbReference type="NCBI Taxonomy" id="658456"/>
    <lineage>
        <taxon>Bacteria</taxon>
        <taxon>Bacillati</taxon>
        <taxon>Actinomycetota</taxon>
        <taxon>Actinomycetes</taxon>
        <taxon>Kineosporiales</taxon>
        <taxon>Kineosporiaceae</taxon>
    </lineage>
</organism>
<dbReference type="Pfam" id="PF00583">
    <property type="entry name" value="Acetyltransf_1"/>
    <property type="match status" value="1"/>
</dbReference>
<keyword evidence="5" id="KW-1185">Reference proteome</keyword>
<keyword evidence="2 4" id="KW-0012">Acyltransferase</keyword>
<dbReference type="InterPro" id="IPR000182">
    <property type="entry name" value="GNAT_dom"/>
</dbReference>
<dbReference type="GO" id="GO:0016746">
    <property type="term" value="F:acyltransferase activity"/>
    <property type="evidence" value="ECO:0007669"/>
    <property type="project" value="UniProtKB-KW"/>
</dbReference>
<name>A0ABW1J9L0_9ACTN</name>
<feature type="domain" description="N-acetyltransferase" evidence="3">
    <location>
        <begin position="166"/>
        <end position="329"/>
    </location>
</feature>
<dbReference type="PROSITE" id="PS51186">
    <property type="entry name" value="GNAT"/>
    <property type="match status" value="1"/>
</dbReference>
<dbReference type="PANTHER" id="PTHR43877">
    <property type="entry name" value="AMINOALKYLPHOSPHONATE N-ACETYLTRANSFERASE-RELATED-RELATED"/>
    <property type="match status" value="1"/>
</dbReference>
<sequence length="329" mass="35528">MSTKIRLIGPDDAQDGELLDALARLLATRHQAHRVTAPLLDPGYEEAAVCREHLGAQLSDENVSGAVAVREGRTVGYLIGRTGDGPPWGPSVWMESGAVASQDAETVRDLYAAAAQSWVDAGKVAHYVLVPASSAALVDGFFRLGFGLQHVHGVREPARREALPGITIRRADRADIPVLAELDRELPLHQGRSPVFSAGHLPTLDEAREEWEEDWGDDRFTTFVAVLDGEPDGAVLGSAIACPLELSSLHRGPALADHSGFLGFAAVLPAARGRRIGRALGEAVIDWSARSGYRSVATDWRATNLLSSRTWPRLGFEPTFLRLHRLVGH</sequence>
<dbReference type="CDD" id="cd04301">
    <property type="entry name" value="NAT_SF"/>
    <property type="match status" value="1"/>
</dbReference>
<evidence type="ECO:0000256" key="1">
    <source>
        <dbReference type="ARBA" id="ARBA00022679"/>
    </source>
</evidence>
<dbReference type="Proteomes" id="UP001596189">
    <property type="component" value="Unassembled WGS sequence"/>
</dbReference>
<dbReference type="SUPFAM" id="SSF55729">
    <property type="entry name" value="Acyl-CoA N-acyltransferases (Nat)"/>
    <property type="match status" value="1"/>
</dbReference>
<reference evidence="5" key="1">
    <citation type="journal article" date="2019" name="Int. J. Syst. Evol. Microbiol.">
        <title>The Global Catalogue of Microorganisms (GCM) 10K type strain sequencing project: providing services to taxonomists for standard genome sequencing and annotation.</title>
        <authorList>
            <consortium name="The Broad Institute Genomics Platform"/>
            <consortium name="The Broad Institute Genome Sequencing Center for Infectious Disease"/>
            <person name="Wu L."/>
            <person name="Ma J."/>
        </authorList>
    </citation>
    <scope>NUCLEOTIDE SEQUENCE [LARGE SCALE GENOMIC DNA]</scope>
    <source>
        <strain evidence="5">KACC 14249</strain>
    </source>
</reference>
<protein>
    <submittedName>
        <fullName evidence="4">GNAT family N-acetyltransferase</fullName>
        <ecNumber evidence="4">2.3.-.-</ecNumber>
    </submittedName>
</protein>
<evidence type="ECO:0000313" key="5">
    <source>
        <dbReference type="Proteomes" id="UP001596189"/>
    </source>
</evidence>
<dbReference type="InterPro" id="IPR050832">
    <property type="entry name" value="Bact_Acetyltransf"/>
</dbReference>
<dbReference type="EC" id="2.3.-.-" evidence="4"/>
<dbReference type="RefSeq" id="WP_345716400.1">
    <property type="nucleotide sequence ID" value="NZ_BAABFP010000005.1"/>
</dbReference>
<evidence type="ECO:0000259" key="3">
    <source>
        <dbReference type="PROSITE" id="PS51186"/>
    </source>
</evidence>
<dbReference type="EMBL" id="JBHSRD010000002">
    <property type="protein sequence ID" value="MFC6005508.1"/>
    <property type="molecule type" value="Genomic_DNA"/>
</dbReference>
<comment type="caution">
    <text evidence="4">The sequence shown here is derived from an EMBL/GenBank/DDBJ whole genome shotgun (WGS) entry which is preliminary data.</text>
</comment>
<accession>A0ABW1J9L0</accession>
<gene>
    <name evidence="4" type="ORF">ACFQDO_00055</name>
</gene>
<dbReference type="Gene3D" id="3.40.630.30">
    <property type="match status" value="1"/>
</dbReference>
<keyword evidence="1 4" id="KW-0808">Transferase</keyword>
<evidence type="ECO:0000256" key="2">
    <source>
        <dbReference type="ARBA" id="ARBA00023315"/>
    </source>
</evidence>